<dbReference type="Proteomes" id="UP000549882">
    <property type="component" value="Unassembled WGS sequence"/>
</dbReference>
<comment type="caution">
    <text evidence="4">The sequence shown here is derived from an EMBL/GenBank/DDBJ whole genome shotgun (WGS) entry which is preliminary data.</text>
</comment>
<organism evidence="4 5">
    <name type="scientific">Rhizobium paranaense</name>
    <dbReference type="NCBI Taxonomy" id="1650438"/>
    <lineage>
        <taxon>Bacteria</taxon>
        <taxon>Pseudomonadati</taxon>
        <taxon>Pseudomonadota</taxon>
        <taxon>Alphaproteobacteria</taxon>
        <taxon>Hyphomicrobiales</taxon>
        <taxon>Rhizobiaceae</taxon>
        <taxon>Rhizobium/Agrobacterium group</taxon>
        <taxon>Rhizobium</taxon>
    </lineage>
</organism>
<evidence type="ECO:0000259" key="3">
    <source>
        <dbReference type="PROSITE" id="PS51371"/>
    </source>
</evidence>
<dbReference type="InterPro" id="IPR000644">
    <property type="entry name" value="CBS_dom"/>
</dbReference>
<evidence type="ECO:0000256" key="1">
    <source>
        <dbReference type="ARBA" id="ARBA00023122"/>
    </source>
</evidence>
<evidence type="ECO:0000313" key="4">
    <source>
        <dbReference type="EMBL" id="MBB5574562.1"/>
    </source>
</evidence>
<keyword evidence="5" id="KW-1185">Reference proteome</keyword>
<accession>A0A7W9D1R2</accession>
<dbReference type="PROSITE" id="PS51371">
    <property type="entry name" value="CBS"/>
    <property type="match status" value="2"/>
</dbReference>
<sequence>MKVRDAMTHDVRITNPDETILQAAQTMADLDAGILPVGDHDRLVGMITDRDIAIRGIAQGRGPDAKVRDVMTSEVKYCFDDQEIDEVCRNMGSIKVRRLPVLDHSKRLVGILSLGDIALAQSNGSAGKALSGISRHGGEHSQTA</sequence>
<dbReference type="PANTHER" id="PTHR43080:SF2">
    <property type="entry name" value="CBS DOMAIN-CONTAINING PROTEIN"/>
    <property type="match status" value="1"/>
</dbReference>
<feature type="domain" description="CBS" evidence="3">
    <location>
        <begin position="71"/>
        <end position="127"/>
    </location>
</feature>
<name>A0A7W9D1R2_9HYPH</name>
<dbReference type="Gene3D" id="3.10.580.10">
    <property type="entry name" value="CBS-domain"/>
    <property type="match status" value="1"/>
</dbReference>
<dbReference type="PANTHER" id="PTHR43080">
    <property type="entry name" value="CBS DOMAIN-CONTAINING PROTEIN CBSX3, MITOCHONDRIAL"/>
    <property type="match status" value="1"/>
</dbReference>
<dbReference type="EMBL" id="JACHBI010000005">
    <property type="protein sequence ID" value="MBB5574562.1"/>
    <property type="molecule type" value="Genomic_DNA"/>
</dbReference>
<dbReference type="RefSeq" id="WP_183938242.1">
    <property type="nucleotide sequence ID" value="NZ_JACHBI010000005.1"/>
</dbReference>
<dbReference type="Pfam" id="PF00571">
    <property type="entry name" value="CBS"/>
    <property type="match status" value="2"/>
</dbReference>
<dbReference type="CDD" id="cd04622">
    <property type="entry name" value="CBS_pair_HRP1_like"/>
    <property type="match status" value="1"/>
</dbReference>
<dbReference type="SMART" id="SM00116">
    <property type="entry name" value="CBS"/>
    <property type="match status" value="2"/>
</dbReference>
<dbReference type="AlphaFoldDB" id="A0A7W9D1R2"/>
<dbReference type="SUPFAM" id="SSF54631">
    <property type="entry name" value="CBS-domain pair"/>
    <property type="match status" value="1"/>
</dbReference>
<feature type="domain" description="CBS" evidence="3">
    <location>
        <begin position="7"/>
        <end position="65"/>
    </location>
</feature>
<proteinExistence type="predicted"/>
<evidence type="ECO:0000313" key="5">
    <source>
        <dbReference type="Proteomes" id="UP000549882"/>
    </source>
</evidence>
<reference evidence="4 5" key="1">
    <citation type="submission" date="2020-08" db="EMBL/GenBank/DDBJ databases">
        <title>Genomic Encyclopedia of Type Strains, Phase IV (KMG-V): Genome sequencing to study the core and pangenomes of soil and plant-associated prokaryotes.</title>
        <authorList>
            <person name="Whitman W."/>
        </authorList>
    </citation>
    <scope>NUCLEOTIDE SEQUENCE [LARGE SCALE GENOMIC DNA]</scope>
    <source>
        <strain evidence="4 5">SEMIA 4064</strain>
    </source>
</reference>
<dbReference type="InterPro" id="IPR046342">
    <property type="entry name" value="CBS_dom_sf"/>
</dbReference>
<gene>
    <name evidence="4" type="ORF">GGD50_003189</name>
</gene>
<evidence type="ECO:0000256" key="2">
    <source>
        <dbReference type="PROSITE-ProRule" id="PRU00703"/>
    </source>
</evidence>
<protein>
    <submittedName>
        <fullName evidence="4">CBS domain-containing protein</fullName>
    </submittedName>
</protein>
<dbReference type="InterPro" id="IPR051257">
    <property type="entry name" value="Diverse_CBS-Domain"/>
</dbReference>
<keyword evidence="1 2" id="KW-0129">CBS domain</keyword>